<evidence type="ECO:0000256" key="1">
    <source>
        <dbReference type="ARBA" id="ARBA00023002"/>
    </source>
</evidence>
<organism evidence="2 3">
    <name type="scientific">Pseudomonas citronellolis</name>
    <dbReference type="NCBI Taxonomy" id="53408"/>
    <lineage>
        <taxon>Bacteria</taxon>
        <taxon>Pseudomonadati</taxon>
        <taxon>Pseudomonadota</taxon>
        <taxon>Gammaproteobacteria</taxon>
        <taxon>Pseudomonadales</taxon>
        <taxon>Pseudomonadaceae</taxon>
        <taxon>Pseudomonas</taxon>
    </lineage>
</organism>
<dbReference type="EMBL" id="CP015878">
    <property type="protein sequence ID" value="ANI14723.1"/>
    <property type="molecule type" value="Genomic_DNA"/>
</dbReference>
<evidence type="ECO:0000313" key="3">
    <source>
        <dbReference type="Proteomes" id="UP000077748"/>
    </source>
</evidence>
<dbReference type="AlphaFoldDB" id="A0A127MV17"/>
<dbReference type="PANTHER" id="PTHR30466">
    <property type="entry name" value="FLAVIN REDUCTASE"/>
    <property type="match status" value="1"/>
</dbReference>
<dbReference type="SMART" id="SM00903">
    <property type="entry name" value="Flavin_Reduct"/>
    <property type="match status" value="1"/>
</dbReference>
<dbReference type="PANTHER" id="PTHR30466:SF1">
    <property type="entry name" value="FMN REDUCTASE (NADH) RUTF"/>
    <property type="match status" value="1"/>
</dbReference>
<gene>
    <name evidence="2" type="ORF">A9C11_12310</name>
</gene>
<keyword evidence="1" id="KW-0560">Oxidoreductase</keyword>
<dbReference type="InterPro" id="IPR002563">
    <property type="entry name" value="Flavin_Rdtase-like_dom"/>
</dbReference>
<dbReference type="RefSeq" id="WP_058490101.1">
    <property type="nucleotide sequence ID" value="NZ_CP014158.1"/>
</dbReference>
<accession>A0A127MV17</accession>
<sequence>MDMQTAALDAKRFRRVMGKFATGVTVITYQHEGQPAGMTANAFMSLSVDPPMVLVSIRKESRFAGSVKPGDGFGIAFLREEHEALSRHFGGRPDAACQVAFGEHRGTPLLQGALVQLAVRANAVHPGGDHLIYTADVEAIEESDGRPLLFFSGAYKQLHALDPSHCWHDFG</sequence>
<evidence type="ECO:0000313" key="2">
    <source>
        <dbReference type="EMBL" id="ANI14723.1"/>
    </source>
</evidence>
<proteinExistence type="predicted"/>
<dbReference type="SUPFAM" id="SSF50475">
    <property type="entry name" value="FMN-binding split barrel"/>
    <property type="match status" value="1"/>
</dbReference>
<dbReference type="STRING" id="53408.A9C11_12310"/>
<dbReference type="InterPro" id="IPR012349">
    <property type="entry name" value="Split_barrel_FMN-bd"/>
</dbReference>
<dbReference type="GO" id="GO:0010181">
    <property type="term" value="F:FMN binding"/>
    <property type="evidence" value="ECO:0007669"/>
    <property type="project" value="InterPro"/>
</dbReference>
<dbReference type="KEGG" id="pcq:PcP3B5_37060"/>
<dbReference type="Pfam" id="PF01613">
    <property type="entry name" value="Flavin_Reduct"/>
    <property type="match status" value="1"/>
</dbReference>
<protein>
    <submittedName>
        <fullName evidence="2">Flavin oxidoreductase</fullName>
    </submittedName>
</protein>
<dbReference type="Proteomes" id="UP000077748">
    <property type="component" value="Chromosome"/>
</dbReference>
<dbReference type="InterPro" id="IPR050268">
    <property type="entry name" value="NADH-dep_flavin_reductase"/>
</dbReference>
<dbReference type="GO" id="GO:0042602">
    <property type="term" value="F:riboflavin reductase (NADPH) activity"/>
    <property type="evidence" value="ECO:0007669"/>
    <property type="project" value="TreeGrafter"/>
</dbReference>
<dbReference type="Gene3D" id="2.30.110.10">
    <property type="entry name" value="Electron Transport, Fmn-binding Protein, Chain A"/>
    <property type="match status" value="1"/>
</dbReference>
<dbReference type="GeneID" id="72996761"/>
<dbReference type="GO" id="GO:0006208">
    <property type="term" value="P:pyrimidine nucleobase catabolic process"/>
    <property type="evidence" value="ECO:0007669"/>
    <property type="project" value="TreeGrafter"/>
</dbReference>
<reference evidence="2 3" key="1">
    <citation type="submission" date="2016-05" db="EMBL/GenBank/DDBJ databases">
        <title>Genome Sequence of Pseudomonas citronellolis Strain SJTE-3, an Estrogens and Persistent Organic Pollutants degradation strain.</title>
        <authorList>
            <person name="Liang R."/>
        </authorList>
    </citation>
    <scope>NUCLEOTIDE SEQUENCE [LARGE SCALE GENOMIC DNA]</scope>
    <source>
        <strain evidence="2 3">SJTE-3</strain>
    </source>
</reference>
<name>A0A127MV17_9PSED</name>